<dbReference type="Proteomes" id="UP000234331">
    <property type="component" value="Unassembled WGS sequence"/>
</dbReference>
<reference evidence="2 3" key="1">
    <citation type="submission" date="2017-06" db="EMBL/GenBank/DDBJ databases">
        <authorList>
            <person name="Kim H.J."/>
            <person name="Triplett B.A."/>
        </authorList>
    </citation>
    <scope>NUCLEOTIDE SEQUENCE [LARGE SCALE GENOMIC DNA]</scope>
    <source>
        <strain evidence="2">FRACA_ARgP5</strain>
    </source>
</reference>
<evidence type="ECO:0000313" key="3">
    <source>
        <dbReference type="Proteomes" id="UP000234331"/>
    </source>
</evidence>
<accession>A0A2I2KTP6</accession>
<feature type="region of interest" description="Disordered" evidence="1">
    <location>
        <begin position="68"/>
        <end position="101"/>
    </location>
</feature>
<evidence type="ECO:0000313" key="2">
    <source>
        <dbReference type="EMBL" id="SNQ49044.1"/>
    </source>
</evidence>
<name>A0A2I2KTP6_9ACTN</name>
<dbReference type="AlphaFoldDB" id="A0A2I2KTP6"/>
<gene>
    <name evidence="2" type="ORF">FRACA_30047</name>
</gene>
<protein>
    <submittedName>
        <fullName evidence="2">Uncharacterized protein</fullName>
    </submittedName>
</protein>
<evidence type="ECO:0000256" key="1">
    <source>
        <dbReference type="SAM" id="MobiDB-lite"/>
    </source>
</evidence>
<feature type="region of interest" description="Disordered" evidence="1">
    <location>
        <begin position="20"/>
        <end position="39"/>
    </location>
</feature>
<sequence length="101" mass="11335">MARSANYLDLLAWRDGVRRPRPSAVSVRSPTKRKSLSSTAIRATLSDHYRHRAGARRMPAERCRAAPERRYLNGHHPPRRDRTCPISGRRLPTRGPAAAAG</sequence>
<dbReference type="EMBL" id="FZMO01000223">
    <property type="protein sequence ID" value="SNQ49044.1"/>
    <property type="molecule type" value="Genomic_DNA"/>
</dbReference>
<organism evidence="2 3">
    <name type="scientific">Frankia canadensis</name>
    <dbReference type="NCBI Taxonomy" id="1836972"/>
    <lineage>
        <taxon>Bacteria</taxon>
        <taxon>Bacillati</taxon>
        <taxon>Actinomycetota</taxon>
        <taxon>Actinomycetes</taxon>
        <taxon>Frankiales</taxon>
        <taxon>Frankiaceae</taxon>
        <taxon>Frankia</taxon>
    </lineage>
</organism>
<proteinExistence type="predicted"/>
<keyword evidence="3" id="KW-1185">Reference proteome</keyword>